<evidence type="ECO:0000313" key="5">
    <source>
        <dbReference type="Proteomes" id="UP001217089"/>
    </source>
</evidence>
<dbReference type="PANTHER" id="PTHR15576:SF1">
    <property type="entry name" value="RIBITOL-5-PHOSPHATE XYLOSYLTRANSFERASE 1"/>
    <property type="match status" value="1"/>
</dbReference>
<keyword evidence="1" id="KW-0812">Transmembrane</keyword>
<dbReference type="InterPro" id="IPR057538">
    <property type="entry name" value="RXYLT1_C"/>
</dbReference>
<organism evidence="4 5">
    <name type="scientific">Tegillarca granosa</name>
    <name type="common">Malaysian cockle</name>
    <name type="synonym">Anadara granosa</name>
    <dbReference type="NCBI Taxonomy" id="220873"/>
    <lineage>
        <taxon>Eukaryota</taxon>
        <taxon>Metazoa</taxon>
        <taxon>Spiralia</taxon>
        <taxon>Lophotrochozoa</taxon>
        <taxon>Mollusca</taxon>
        <taxon>Bivalvia</taxon>
        <taxon>Autobranchia</taxon>
        <taxon>Pteriomorphia</taxon>
        <taxon>Arcoida</taxon>
        <taxon>Arcoidea</taxon>
        <taxon>Arcidae</taxon>
        <taxon>Tegillarca</taxon>
    </lineage>
</organism>
<gene>
    <name evidence="4" type="ORF">KUTeg_020073</name>
</gene>
<feature type="domain" description="RXYLT1 C-terminal" evidence="2">
    <location>
        <begin position="232"/>
        <end position="421"/>
    </location>
</feature>
<feature type="domain" description="RXYLT1 N-terminal" evidence="3">
    <location>
        <begin position="96"/>
        <end position="226"/>
    </location>
</feature>
<dbReference type="InterPro" id="IPR055286">
    <property type="entry name" value="RXYLT1-like"/>
</dbReference>
<keyword evidence="1" id="KW-0472">Membrane</keyword>
<name>A0ABQ9E6P3_TEGGR</name>
<feature type="transmembrane region" description="Helical" evidence="1">
    <location>
        <begin position="480"/>
        <end position="499"/>
    </location>
</feature>
<keyword evidence="1" id="KW-1133">Transmembrane helix</keyword>
<evidence type="ECO:0000313" key="4">
    <source>
        <dbReference type="EMBL" id="KAJ8301086.1"/>
    </source>
</evidence>
<evidence type="ECO:0000256" key="1">
    <source>
        <dbReference type="SAM" id="Phobius"/>
    </source>
</evidence>
<protein>
    <recommendedName>
        <fullName evidence="6">Transmembrane protein 5</fullName>
    </recommendedName>
</protein>
<evidence type="ECO:0000259" key="2">
    <source>
        <dbReference type="Pfam" id="PF24785"/>
    </source>
</evidence>
<comment type="caution">
    <text evidence="4">The sequence shown here is derived from an EMBL/GenBank/DDBJ whole genome shotgun (WGS) entry which is preliminary data.</text>
</comment>
<dbReference type="InterPro" id="IPR057539">
    <property type="entry name" value="RXYLT1_N"/>
</dbReference>
<sequence length="524" mass="61869">MKNSSLNLTIYCGSFLVLAIITNYLKDHYDSVADLQPRNEWCQLFGLRFNYGSAISIIRNLLRHTVKNINNFFCELDQYFETKQNIIGPQYPLVKSLYLWEHIFNAELERRLGEVWSYGVKNIANIEFRFRTGPGVIISKVPKTTQNLVLILNGREESKINYSKQWLNFLSNLPKLKNVAVVLLGNEECLNDWIHPYLKINGGIVKFVFLVYDSPEIDNKVFYQWPLGVATYRYFPKVDSAYLPTATHRKYVCNFLGTIYKNSSREVLMKMLENGSYSNICYIKARTEWLPQETEDTREDYLRALAKSDLTLNPVGKNTECYRIYEAISYGSIPVIEDVMTPGHCGKSSVSETIPLRLLKEERAPVIYIKNWDELTNILNKELLLSQEDKAKRRRDLILWYESFKSKMRDKFVQAIEERFFDIHRRFLNYFQIIFYFKTLNNFLYYTHIFGPLQKRHIIISKRIIMTSISFFAKNPGPFISLYIFIYVNFVFICNKYFIDIHHSIFFKKNIACVIFFLINYFPD</sequence>
<feature type="transmembrane region" description="Helical" evidence="1">
    <location>
        <begin position="506"/>
        <end position="523"/>
    </location>
</feature>
<proteinExistence type="predicted"/>
<dbReference type="Pfam" id="PF24786">
    <property type="entry name" value="RXYLT1_N"/>
    <property type="match status" value="1"/>
</dbReference>
<dbReference type="Proteomes" id="UP001217089">
    <property type="component" value="Unassembled WGS sequence"/>
</dbReference>
<dbReference type="PANTHER" id="PTHR15576">
    <property type="entry name" value="RIBITOL-5-PHOSPHATE XYLOSYLTRANSFERASE 1"/>
    <property type="match status" value="1"/>
</dbReference>
<reference evidence="4 5" key="1">
    <citation type="submission" date="2022-12" db="EMBL/GenBank/DDBJ databases">
        <title>Chromosome-level genome of Tegillarca granosa.</title>
        <authorList>
            <person name="Kim J."/>
        </authorList>
    </citation>
    <scope>NUCLEOTIDE SEQUENCE [LARGE SCALE GENOMIC DNA]</scope>
    <source>
        <strain evidence="4">Teg-2019</strain>
        <tissue evidence="4">Adductor muscle</tissue>
    </source>
</reference>
<dbReference type="CDD" id="cd21099">
    <property type="entry name" value="RXYLT1-like"/>
    <property type="match status" value="1"/>
</dbReference>
<evidence type="ECO:0000259" key="3">
    <source>
        <dbReference type="Pfam" id="PF24786"/>
    </source>
</evidence>
<dbReference type="EMBL" id="JARBDR010000918">
    <property type="protein sequence ID" value="KAJ8301086.1"/>
    <property type="molecule type" value="Genomic_DNA"/>
</dbReference>
<dbReference type="Pfam" id="PF24785">
    <property type="entry name" value="RXYLT1_C"/>
    <property type="match status" value="1"/>
</dbReference>
<evidence type="ECO:0008006" key="6">
    <source>
        <dbReference type="Google" id="ProtNLM"/>
    </source>
</evidence>
<feature type="transmembrane region" description="Helical" evidence="1">
    <location>
        <begin position="427"/>
        <end position="446"/>
    </location>
</feature>
<accession>A0ABQ9E6P3</accession>
<keyword evidence="5" id="KW-1185">Reference proteome</keyword>